<dbReference type="CDD" id="cd09917">
    <property type="entry name" value="F-box_SF"/>
    <property type="match status" value="1"/>
</dbReference>
<dbReference type="InterPro" id="IPR001810">
    <property type="entry name" value="F-box_dom"/>
</dbReference>
<dbReference type="Proteomes" id="UP001152024">
    <property type="component" value="Unassembled WGS sequence"/>
</dbReference>
<reference evidence="2" key="1">
    <citation type="submission" date="2022-09" db="EMBL/GenBank/DDBJ databases">
        <title>Fusarium specimens isolated from Avocado Roots.</title>
        <authorList>
            <person name="Stajich J."/>
            <person name="Roper C."/>
            <person name="Heimlech-Rivalta G."/>
        </authorList>
    </citation>
    <scope>NUCLEOTIDE SEQUENCE</scope>
    <source>
        <strain evidence="2">CF00095</strain>
    </source>
</reference>
<dbReference type="Gene3D" id="3.80.10.10">
    <property type="entry name" value="Ribonuclease Inhibitor"/>
    <property type="match status" value="1"/>
</dbReference>
<sequence length="507" mass="57697">MIDLPDEIWQQIFANFEDYMPLKNWWMYGTQLNHECPRTLLSLSQVSRRFRRVAQSFLYRTLLLEGRDSEALAQILLLRSLSEDPKLGQQVRNVSFDDSTGSPCRMSSALVHIPVDSIFRKALASLSLPPSTAKWLEQSISDGCAFGTLAVAYMAQSQFVDCTVDHEASPLPFMLSGRFGVEDVVPSHPGCEEEDHEDNDKTNEKHGRILVGKISADYSFPNLTEIRIRAGGSEGTLPAFVVEPILLHPALKVLRTFGIEWIGDKSRQLRWLDQASNLLCLDLKESVIDATGLRSILTRCPNLKSLSIQLADSSREQDGEEAVWIVDLDDFGNVLRQLGRGLEELEIHTLDYTSEHSTEGRLGLLQALSSLKHLKVDKEGLLGPVREPGGEVSRPALRFDEALPPSLETLYLHWADNYHGEYWYKDRRQIVDKETHELIMEDKMPNLREIKVEKYYNEAWEGEWDPFLEVDGWEVSVKHEHLWETYDCSGCLRTIAILSRRTLTSNN</sequence>
<evidence type="ECO:0000313" key="2">
    <source>
        <dbReference type="EMBL" id="KAJ4129061.1"/>
    </source>
</evidence>
<protein>
    <recommendedName>
        <fullName evidence="1">F-box domain-containing protein</fullName>
    </recommendedName>
</protein>
<comment type="caution">
    <text evidence="2">The sequence shown here is derived from an EMBL/GenBank/DDBJ whole genome shotgun (WGS) entry which is preliminary data.</text>
</comment>
<dbReference type="EMBL" id="JAOQBH010000011">
    <property type="protein sequence ID" value="KAJ4129061.1"/>
    <property type="molecule type" value="Genomic_DNA"/>
</dbReference>
<feature type="domain" description="F-box" evidence="1">
    <location>
        <begin position="3"/>
        <end position="64"/>
    </location>
</feature>
<dbReference type="Pfam" id="PF12937">
    <property type="entry name" value="F-box-like"/>
    <property type="match status" value="1"/>
</dbReference>
<dbReference type="SUPFAM" id="SSF52047">
    <property type="entry name" value="RNI-like"/>
    <property type="match status" value="1"/>
</dbReference>
<evidence type="ECO:0000259" key="1">
    <source>
        <dbReference type="Pfam" id="PF12937"/>
    </source>
</evidence>
<keyword evidence="3" id="KW-1185">Reference proteome</keyword>
<dbReference type="Gene3D" id="1.20.1280.50">
    <property type="match status" value="1"/>
</dbReference>
<organism evidence="2 3">
    <name type="scientific">Fusarium equiseti</name>
    <name type="common">Fusarium scirpi</name>
    <dbReference type="NCBI Taxonomy" id="61235"/>
    <lineage>
        <taxon>Eukaryota</taxon>
        <taxon>Fungi</taxon>
        <taxon>Dikarya</taxon>
        <taxon>Ascomycota</taxon>
        <taxon>Pezizomycotina</taxon>
        <taxon>Sordariomycetes</taxon>
        <taxon>Hypocreomycetidae</taxon>
        <taxon>Hypocreales</taxon>
        <taxon>Nectriaceae</taxon>
        <taxon>Fusarium</taxon>
        <taxon>Fusarium incarnatum-equiseti species complex</taxon>
    </lineage>
</organism>
<name>A0ABQ8R867_FUSEQ</name>
<evidence type="ECO:0000313" key="3">
    <source>
        <dbReference type="Proteomes" id="UP001152024"/>
    </source>
</evidence>
<gene>
    <name evidence="2" type="ORF">NW768_007592</name>
</gene>
<proteinExistence type="predicted"/>
<dbReference type="InterPro" id="IPR032675">
    <property type="entry name" value="LRR_dom_sf"/>
</dbReference>
<accession>A0ABQ8R867</accession>